<dbReference type="InterPro" id="IPR036465">
    <property type="entry name" value="vWFA_dom_sf"/>
</dbReference>
<sequence length="503" mass="57765">MLFTNTRDLNALDLIPDRFYQNLITHKYKSSYDESNITRLQQRVSSVLSVRQHLLAGRAVTQSVLIPWLENDLAEIIVRKLDNKFLLKNTFDNTSYTDDIILDLLNWLNNINDGLMEQSSIENFHNHQAPDESELIENNTHKNFESQNYLITENNETGNDDQLQSETQTTQFSPDELSNVLNNTIEDMDVAMEDLNKRFKLARYVGWDLLKGIESILDKQLLIQTHQTIKNSRQIKTIIKMIGNKQFSKCELHEMPGMNQQTTHINSNALPDEHSINSVTGVCYGNNLSRVLPLEMALMANKNLKYLWYSRYVERKLLSYHFKGVMSDHVPEFSSVSINPDIKGNQPLKDSGPIILCIDTSASMKGRPECLAKAIALETMRIAHDEKRNCYLFCFSGPDEIIQLELDISQGWKPIIDFLRLSFHGGTDINSVMYQALSLHNNKKWKKADILLLSDGRFEMESTMIDEAKKSHPTLSIFGIQLSQWNLKAFNQICHQVFDLSNA</sequence>
<gene>
    <name evidence="1" type="ORF">MNBD_GAMMA07-464</name>
</gene>
<evidence type="ECO:0000313" key="1">
    <source>
        <dbReference type="EMBL" id="VAW56842.1"/>
    </source>
</evidence>
<dbReference type="PANTHER" id="PTHR36846">
    <property type="entry name" value="PROTEIN VIAA"/>
    <property type="match status" value="1"/>
</dbReference>
<evidence type="ECO:0008006" key="2">
    <source>
        <dbReference type="Google" id="ProtNLM"/>
    </source>
</evidence>
<organism evidence="1">
    <name type="scientific">hydrothermal vent metagenome</name>
    <dbReference type="NCBI Taxonomy" id="652676"/>
    <lineage>
        <taxon>unclassified sequences</taxon>
        <taxon>metagenomes</taxon>
        <taxon>ecological metagenomes</taxon>
    </lineage>
</organism>
<protein>
    <recommendedName>
        <fullName evidence="2">VWFA domain-containing protein</fullName>
    </recommendedName>
</protein>
<dbReference type="EMBL" id="UOFF01000289">
    <property type="protein sequence ID" value="VAW56842.1"/>
    <property type="molecule type" value="Genomic_DNA"/>
</dbReference>
<accession>A0A3B0WZY8</accession>
<dbReference type="SUPFAM" id="SSF53300">
    <property type="entry name" value="vWA-like"/>
    <property type="match status" value="1"/>
</dbReference>
<dbReference type="PANTHER" id="PTHR36846:SF1">
    <property type="entry name" value="PROTEIN VIAA"/>
    <property type="match status" value="1"/>
</dbReference>
<dbReference type="GO" id="GO:0005829">
    <property type="term" value="C:cytosol"/>
    <property type="evidence" value="ECO:0007669"/>
    <property type="project" value="TreeGrafter"/>
</dbReference>
<dbReference type="AlphaFoldDB" id="A0A3B0WZY8"/>
<dbReference type="Gene3D" id="3.40.50.410">
    <property type="entry name" value="von Willebrand factor, type A domain"/>
    <property type="match status" value="1"/>
</dbReference>
<name>A0A3B0WZY8_9ZZZZ</name>
<reference evidence="1" key="1">
    <citation type="submission" date="2018-06" db="EMBL/GenBank/DDBJ databases">
        <authorList>
            <person name="Zhirakovskaya E."/>
        </authorList>
    </citation>
    <scope>NUCLEOTIDE SEQUENCE</scope>
</reference>
<proteinExistence type="predicted"/>